<reference evidence="1 2" key="1">
    <citation type="submission" date="2022-04" db="EMBL/GenBank/DDBJ databases">
        <title>Positive selection, recombination, and allopatry shape intraspecific diversity of widespread and dominant cyanobacteria.</title>
        <authorList>
            <person name="Wei J."/>
            <person name="Shu W."/>
            <person name="Hu C."/>
        </authorList>
    </citation>
    <scope>NUCLEOTIDE SEQUENCE [LARGE SCALE GENOMIC DNA]</scope>
    <source>
        <strain evidence="1 2">GB2-A4</strain>
    </source>
</reference>
<name>A0ABV0JA58_9CYAN</name>
<proteinExistence type="predicted"/>
<dbReference type="EMBL" id="JAMPKM010000009">
    <property type="protein sequence ID" value="MEP0818524.1"/>
    <property type="molecule type" value="Genomic_DNA"/>
</dbReference>
<evidence type="ECO:0000313" key="1">
    <source>
        <dbReference type="EMBL" id="MEP0818524.1"/>
    </source>
</evidence>
<keyword evidence="2" id="KW-1185">Reference proteome</keyword>
<comment type="caution">
    <text evidence="1">The sequence shown here is derived from an EMBL/GenBank/DDBJ whole genome shotgun (WGS) entry which is preliminary data.</text>
</comment>
<evidence type="ECO:0000313" key="2">
    <source>
        <dbReference type="Proteomes" id="UP001464891"/>
    </source>
</evidence>
<dbReference type="RefSeq" id="WP_190436725.1">
    <property type="nucleotide sequence ID" value="NZ_JAMPKM010000009.1"/>
</dbReference>
<organism evidence="1 2">
    <name type="scientific">Trichocoleus desertorum GB2-A4</name>
    <dbReference type="NCBI Taxonomy" id="2933944"/>
    <lineage>
        <taxon>Bacteria</taxon>
        <taxon>Bacillati</taxon>
        <taxon>Cyanobacteriota</taxon>
        <taxon>Cyanophyceae</taxon>
        <taxon>Leptolyngbyales</taxon>
        <taxon>Trichocoleusaceae</taxon>
        <taxon>Trichocoleus</taxon>
    </lineage>
</organism>
<protein>
    <submittedName>
        <fullName evidence="1">Uncharacterized protein</fullName>
    </submittedName>
</protein>
<accession>A0ABV0JA58</accession>
<sequence length="48" mass="5649">MALSRAKKFKYDEWNRQYLRETWSQRRAALLTAAQPIRQPLLLGSLTA</sequence>
<dbReference type="Proteomes" id="UP001464891">
    <property type="component" value="Unassembled WGS sequence"/>
</dbReference>
<gene>
    <name evidence="1" type="ORF">NC998_15605</name>
</gene>